<dbReference type="EMBL" id="RHHU01000012">
    <property type="protein sequence ID" value="RNB82515.1"/>
    <property type="molecule type" value="Genomic_DNA"/>
</dbReference>
<dbReference type="Proteomes" id="UP000269573">
    <property type="component" value="Unassembled WGS sequence"/>
</dbReference>
<dbReference type="RefSeq" id="WP_122925300.1">
    <property type="nucleotide sequence ID" value="NZ_RHHU01000012.1"/>
</dbReference>
<name>A0A3M8D5M4_9BACL</name>
<accession>A0A3M8D5M4</accession>
<dbReference type="AlphaFoldDB" id="A0A3M8D5M4"/>
<sequence length="405" mass="45806">MKDKILTMLESMASHGTAPEEGCSLFGVGYDDAFSRLQKVYLKRRFDRGASAEKFVVGPFGSGKSHFLHHLMEIARGENCVTAKVLLNKDVDFTQNLVVFKEVAKEIRLPHSNQHGIGSMIQGIVENIKSQSDNPYTGDLLLKGWISGLEQVDFRLTAYGKMLREACSAYLDDNRDRFDRLCQWLGGEMDNRELCKELQLSPVTAAEKNLQAKRAMFSLFQFVKHAGYQGTVVCFDEAEQGFAVDKKKMERIHSMLMANINSIVELNQGSVLLVYALTPDVVSKMDAFAALQQRIADPAPNEGFFDGNTFAPLIDLTKRSDMLEDLREIGEKLVQLMYEHFEEEMPVKRQTALERVRDRALRIVEQDLSSSTRRTMVKEVCTMLLRMYDDADEVAAAQDSEEDEV</sequence>
<evidence type="ECO:0000313" key="1">
    <source>
        <dbReference type="EMBL" id="RNB82515.1"/>
    </source>
</evidence>
<protein>
    <recommendedName>
        <fullName evidence="3">ATP-binding protein</fullName>
    </recommendedName>
</protein>
<dbReference type="SUPFAM" id="SSF52540">
    <property type="entry name" value="P-loop containing nucleoside triphosphate hydrolases"/>
    <property type="match status" value="1"/>
</dbReference>
<gene>
    <name evidence="1" type="ORF">EDM59_20385</name>
</gene>
<dbReference type="InterPro" id="IPR021228">
    <property type="entry name" value="BrxD"/>
</dbReference>
<dbReference type="InterPro" id="IPR027417">
    <property type="entry name" value="P-loop_NTPase"/>
</dbReference>
<dbReference type="Pfam" id="PF10923">
    <property type="entry name" value="BrxC_BrxD"/>
    <property type="match status" value="1"/>
</dbReference>
<evidence type="ECO:0000313" key="2">
    <source>
        <dbReference type="Proteomes" id="UP000269573"/>
    </source>
</evidence>
<organism evidence="1 2">
    <name type="scientific">Brevibacillus nitrificans</name>
    <dbReference type="NCBI Taxonomy" id="651560"/>
    <lineage>
        <taxon>Bacteria</taxon>
        <taxon>Bacillati</taxon>
        <taxon>Bacillota</taxon>
        <taxon>Bacilli</taxon>
        <taxon>Bacillales</taxon>
        <taxon>Paenibacillaceae</taxon>
        <taxon>Brevibacillus</taxon>
    </lineage>
</organism>
<reference evidence="1 2" key="1">
    <citation type="submission" date="2018-10" db="EMBL/GenBank/DDBJ databases">
        <title>Phylogenomics of Brevibacillus.</title>
        <authorList>
            <person name="Dunlap C."/>
        </authorList>
    </citation>
    <scope>NUCLEOTIDE SEQUENCE [LARGE SCALE GENOMIC DNA]</scope>
    <source>
        <strain evidence="1 2">JCM 15774</strain>
    </source>
</reference>
<keyword evidence="2" id="KW-1185">Reference proteome</keyword>
<evidence type="ECO:0008006" key="3">
    <source>
        <dbReference type="Google" id="ProtNLM"/>
    </source>
</evidence>
<comment type="caution">
    <text evidence="1">The sequence shown here is derived from an EMBL/GenBank/DDBJ whole genome shotgun (WGS) entry which is preliminary data.</text>
</comment>
<proteinExistence type="predicted"/>